<keyword evidence="1" id="KW-0732">Signal</keyword>
<dbReference type="RefSeq" id="WP_148828220.1">
    <property type="nucleotide sequence ID" value="NZ_CP099530.1"/>
</dbReference>
<evidence type="ECO:0000313" key="2">
    <source>
        <dbReference type="EMBL" id="MCW0399195.1"/>
    </source>
</evidence>
<dbReference type="Proteomes" id="UP001320843">
    <property type="component" value="Unassembled WGS sequence"/>
</dbReference>
<protein>
    <recommendedName>
        <fullName evidence="4">Spore coat protein U domain-containing protein</fullName>
    </recommendedName>
</protein>
<keyword evidence="3" id="KW-1185">Reference proteome</keyword>
<comment type="caution">
    <text evidence="2">The sequence shown here is derived from an EMBL/GenBank/DDBJ whole genome shotgun (WGS) entry which is preliminary data.</text>
</comment>
<feature type="chain" id="PRO_5046153850" description="Spore coat protein U domain-containing protein" evidence="1">
    <location>
        <begin position="20"/>
        <end position="134"/>
    </location>
</feature>
<reference evidence="2 3" key="1">
    <citation type="submission" date="2022-06" db="EMBL/GenBank/DDBJ databases">
        <title>Dynamics of rice microbiomes reveals core vertical transmitted seed endophytes.</title>
        <authorList>
            <person name="Liao K."/>
            <person name="Zhang X."/>
        </authorList>
    </citation>
    <scope>NUCLEOTIDE SEQUENCE [LARGE SCALE GENOMIC DNA]</scope>
    <source>
        <strain evidence="2 3">YT10-10-1</strain>
    </source>
</reference>
<evidence type="ECO:0008006" key="4">
    <source>
        <dbReference type="Google" id="ProtNLM"/>
    </source>
</evidence>
<feature type="signal peptide" evidence="1">
    <location>
        <begin position="1"/>
        <end position="19"/>
    </location>
</feature>
<evidence type="ECO:0000313" key="3">
    <source>
        <dbReference type="Proteomes" id="UP001320843"/>
    </source>
</evidence>
<dbReference type="EMBL" id="JANFWR010000009">
    <property type="protein sequence ID" value="MCW0399195.1"/>
    <property type="molecule type" value="Genomic_DNA"/>
</dbReference>
<accession>A0ABT3DUL8</accession>
<proteinExistence type="predicted"/>
<gene>
    <name evidence="2" type="ORF">NB700_001751</name>
</gene>
<evidence type="ECO:0000256" key="1">
    <source>
        <dbReference type="SAM" id="SignalP"/>
    </source>
</evidence>
<organism evidence="2 3">
    <name type="scientific">Xanthomonas sacchari</name>
    <dbReference type="NCBI Taxonomy" id="56458"/>
    <lineage>
        <taxon>Bacteria</taxon>
        <taxon>Pseudomonadati</taxon>
        <taxon>Pseudomonadota</taxon>
        <taxon>Gammaproteobacteria</taxon>
        <taxon>Lysobacterales</taxon>
        <taxon>Lysobacteraceae</taxon>
        <taxon>Xanthomonas</taxon>
    </lineage>
</organism>
<name>A0ABT3DUL8_9XANT</name>
<sequence length="134" mass="14073">MSQRQIAIALFLIFGPAQVALGSDATQDISISIADNDDSTPRSAQCTASNKFGTKQLVVPGTITVHTSDDDLVIACTSNGYSARETYGAKMTGKACTSILHCGGFGFVINSRTGAGYSYPAKIEIMLRADSSIQ</sequence>